<feature type="domain" description="Cyclic nucleotide-binding" evidence="1">
    <location>
        <begin position="9"/>
        <end position="113"/>
    </location>
</feature>
<dbReference type="InterPro" id="IPR014710">
    <property type="entry name" value="RmlC-like_jellyroll"/>
</dbReference>
<comment type="caution">
    <text evidence="2">The sequence shown here is derived from an EMBL/GenBank/DDBJ whole genome shotgun (WGS) entry which is preliminary data.</text>
</comment>
<dbReference type="AlphaFoldDB" id="A0A644Z339"/>
<sequence length="186" mass="21594">MEFPSNLKKIAKLSDSFSEEIENFIVRQEVAKGKFLFEQGKICRHIFFIDKGLFRVYYYANSGKDIAAWFSAEQTYITAIDSFYHHKPTNDFCEALEDSIVYTIKYSDFELLLDMEDGARLAFHVMYEITKKMTEFITSTKFQSAESRYNALIKDYPSILQRAPLGYIASYLGITQETLSRIRAGK</sequence>
<accession>A0A644Z339</accession>
<dbReference type="InterPro" id="IPR000595">
    <property type="entry name" value="cNMP-bd_dom"/>
</dbReference>
<reference evidence="2" key="1">
    <citation type="submission" date="2019-08" db="EMBL/GenBank/DDBJ databases">
        <authorList>
            <person name="Kucharzyk K."/>
            <person name="Murdoch R.W."/>
            <person name="Higgins S."/>
            <person name="Loffler F."/>
        </authorList>
    </citation>
    <scope>NUCLEOTIDE SEQUENCE</scope>
</reference>
<gene>
    <name evidence="2" type="ORF">SDC9_81004</name>
</gene>
<dbReference type="SUPFAM" id="SSF51206">
    <property type="entry name" value="cAMP-binding domain-like"/>
    <property type="match status" value="1"/>
</dbReference>
<dbReference type="InterPro" id="IPR018490">
    <property type="entry name" value="cNMP-bd_dom_sf"/>
</dbReference>
<dbReference type="Pfam" id="PF00027">
    <property type="entry name" value="cNMP_binding"/>
    <property type="match status" value="1"/>
</dbReference>
<name>A0A644Z339_9ZZZZ</name>
<organism evidence="2">
    <name type="scientific">bioreactor metagenome</name>
    <dbReference type="NCBI Taxonomy" id="1076179"/>
    <lineage>
        <taxon>unclassified sequences</taxon>
        <taxon>metagenomes</taxon>
        <taxon>ecological metagenomes</taxon>
    </lineage>
</organism>
<proteinExistence type="predicted"/>
<dbReference type="PROSITE" id="PS50042">
    <property type="entry name" value="CNMP_BINDING_3"/>
    <property type="match status" value="1"/>
</dbReference>
<dbReference type="Gene3D" id="2.60.120.10">
    <property type="entry name" value="Jelly Rolls"/>
    <property type="match status" value="1"/>
</dbReference>
<protein>
    <recommendedName>
        <fullName evidence="1">Cyclic nucleotide-binding domain-containing protein</fullName>
    </recommendedName>
</protein>
<evidence type="ECO:0000259" key="1">
    <source>
        <dbReference type="PROSITE" id="PS50042"/>
    </source>
</evidence>
<evidence type="ECO:0000313" key="2">
    <source>
        <dbReference type="EMBL" id="MPM34421.1"/>
    </source>
</evidence>
<dbReference type="CDD" id="cd00038">
    <property type="entry name" value="CAP_ED"/>
    <property type="match status" value="1"/>
</dbReference>
<dbReference type="EMBL" id="VSSQ01006968">
    <property type="protein sequence ID" value="MPM34421.1"/>
    <property type="molecule type" value="Genomic_DNA"/>
</dbReference>